<name>A0A382H6A3_9ZZZZ</name>
<dbReference type="Gene3D" id="1.10.575.10">
    <property type="entry name" value="P1 Nuclease"/>
    <property type="match status" value="1"/>
</dbReference>
<evidence type="ECO:0000256" key="3">
    <source>
        <dbReference type="ARBA" id="ARBA00022759"/>
    </source>
</evidence>
<evidence type="ECO:0000256" key="5">
    <source>
        <dbReference type="ARBA" id="ARBA00023157"/>
    </source>
</evidence>
<dbReference type="PANTHER" id="PTHR33146">
    <property type="entry name" value="ENDONUCLEASE 4"/>
    <property type="match status" value="1"/>
</dbReference>
<evidence type="ECO:0000256" key="4">
    <source>
        <dbReference type="ARBA" id="ARBA00022801"/>
    </source>
</evidence>
<gene>
    <name evidence="7" type="ORF">METZ01_LOCUS235147</name>
</gene>
<organism evidence="7">
    <name type="scientific">marine metagenome</name>
    <dbReference type="NCBI Taxonomy" id="408172"/>
    <lineage>
        <taxon>unclassified sequences</taxon>
        <taxon>metagenomes</taxon>
        <taxon>ecological metagenomes</taxon>
    </lineage>
</organism>
<keyword evidence="4" id="KW-0378">Hydrolase</keyword>
<reference evidence="7" key="1">
    <citation type="submission" date="2018-05" db="EMBL/GenBank/DDBJ databases">
        <authorList>
            <person name="Lanie J.A."/>
            <person name="Ng W.-L."/>
            <person name="Kazmierczak K.M."/>
            <person name="Andrzejewski T.M."/>
            <person name="Davidsen T.M."/>
            <person name="Wayne K.J."/>
            <person name="Tettelin H."/>
            <person name="Glass J.I."/>
            <person name="Rusch D."/>
            <person name="Podicherti R."/>
            <person name="Tsui H.-C.T."/>
            <person name="Winkler M.E."/>
        </authorList>
    </citation>
    <scope>NUCLEOTIDE SEQUENCE</scope>
</reference>
<dbReference type="Pfam" id="PF02265">
    <property type="entry name" value="S1-P1_nuclease"/>
    <property type="match status" value="1"/>
</dbReference>
<keyword evidence="5" id="KW-1015">Disulfide bond</keyword>
<evidence type="ECO:0000313" key="7">
    <source>
        <dbReference type="EMBL" id="SVB82293.1"/>
    </source>
</evidence>
<accession>A0A382H6A3</accession>
<evidence type="ECO:0008006" key="8">
    <source>
        <dbReference type="Google" id="ProtNLM"/>
    </source>
</evidence>
<protein>
    <recommendedName>
        <fullName evidence="8">S1/P1 Nuclease</fullName>
    </recommendedName>
</protein>
<dbReference type="AlphaFoldDB" id="A0A382H6A3"/>
<keyword evidence="6" id="KW-0325">Glycoprotein</keyword>
<evidence type="ECO:0000256" key="2">
    <source>
        <dbReference type="ARBA" id="ARBA00022723"/>
    </source>
</evidence>
<dbReference type="InterPro" id="IPR008947">
    <property type="entry name" value="PLipase_C/P1_nuclease_dom_sf"/>
</dbReference>
<keyword evidence="2" id="KW-0479">Metal-binding</keyword>
<dbReference type="GO" id="GO:0006308">
    <property type="term" value="P:DNA catabolic process"/>
    <property type="evidence" value="ECO:0007669"/>
    <property type="project" value="InterPro"/>
</dbReference>
<dbReference type="GO" id="GO:0004519">
    <property type="term" value="F:endonuclease activity"/>
    <property type="evidence" value="ECO:0007669"/>
    <property type="project" value="UniProtKB-KW"/>
</dbReference>
<evidence type="ECO:0000256" key="1">
    <source>
        <dbReference type="ARBA" id="ARBA00022722"/>
    </source>
</evidence>
<sequence>MIKRFFLFFLFLGSVDAGAWWDRGHSLVCEEAYKLLSSEVKDKIDPLIDEFGSFGRGCLWADWIKGERKETRSWHYINLPNEEQDVSKVICPKNGCIFDAFYSQIKILKDTKKPFLKKQEALMFVGHFVGDIHQPMHAGYPHDLGGNLHRLKFSNGNKTNMHKMWDGQIIEYMELVIGSDRFEEVIQEKIHTFLLIDHSSKIENWAQESRDIAMSQSVGYRDNDLEIATDEYMESHFDIVQNRIALAAIRLSKTLNSIYKTNH</sequence>
<dbReference type="EMBL" id="UINC01059177">
    <property type="protein sequence ID" value="SVB82293.1"/>
    <property type="molecule type" value="Genomic_DNA"/>
</dbReference>
<dbReference type="GO" id="GO:0046872">
    <property type="term" value="F:metal ion binding"/>
    <property type="evidence" value="ECO:0007669"/>
    <property type="project" value="UniProtKB-KW"/>
</dbReference>
<keyword evidence="3" id="KW-0255">Endonuclease</keyword>
<dbReference type="GO" id="GO:0016788">
    <property type="term" value="F:hydrolase activity, acting on ester bonds"/>
    <property type="evidence" value="ECO:0007669"/>
    <property type="project" value="InterPro"/>
</dbReference>
<dbReference type="SUPFAM" id="SSF48537">
    <property type="entry name" value="Phospholipase C/P1 nuclease"/>
    <property type="match status" value="1"/>
</dbReference>
<proteinExistence type="predicted"/>
<dbReference type="PANTHER" id="PTHR33146:SF26">
    <property type="entry name" value="ENDONUCLEASE 4"/>
    <property type="match status" value="1"/>
</dbReference>
<evidence type="ECO:0000256" key="6">
    <source>
        <dbReference type="ARBA" id="ARBA00023180"/>
    </source>
</evidence>
<dbReference type="InterPro" id="IPR003154">
    <property type="entry name" value="S1/P1nuclease"/>
</dbReference>
<keyword evidence="1" id="KW-0540">Nuclease</keyword>
<dbReference type="GO" id="GO:0003676">
    <property type="term" value="F:nucleic acid binding"/>
    <property type="evidence" value="ECO:0007669"/>
    <property type="project" value="InterPro"/>
</dbReference>
<dbReference type="CDD" id="cd11010">
    <property type="entry name" value="S1-P1_nuclease"/>
    <property type="match status" value="1"/>
</dbReference>